<dbReference type="GO" id="GO:0032259">
    <property type="term" value="P:methylation"/>
    <property type="evidence" value="ECO:0007669"/>
    <property type="project" value="UniProtKB-KW"/>
</dbReference>
<dbReference type="PANTHER" id="PTHR22809">
    <property type="entry name" value="METHYLTRANSFERASE-RELATED"/>
    <property type="match status" value="1"/>
</dbReference>
<accession>A0A0W8FLN2</accession>
<keyword evidence="1" id="KW-0489">Methyltransferase</keyword>
<evidence type="ECO:0000313" key="4">
    <source>
        <dbReference type="EMBL" id="KUG21219.1"/>
    </source>
</evidence>
<evidence type="ECO:0000256" key="1">
    <source>
        <dbReference type="ARBA" id="ARBA00022603"/>
    </source>
</evidence>
<keyword evidence="2" id="KW-0808">Transferase</keyword>
<gene>
    <name evidence="4" type="ORF">ASZ90_009034</name>
</gene>
<dbReference type="GO" id="GO:0008757">
    <property type="term" value="F:S-adenosylmethionine-dependent methyltransferase activity"/>
    <property type="evidence" value="ECO:0007669"/>
    <property type="project" value="InterPro"/>
</dbReference>
<comment type="caution">
    <text evidence="4">The sequence shown here is derived from an EMBL/GenBank/DDBJ whole genome shotgun (WGS) entry which is preliminary data.</text>
</comment>
<dbReference type="Gene3D" id="3.40.50.150">
    <property type="entry name" value="Vaccinia Virus protein VP39"/>
    <property type="match status" value="1"/>
</dbReference>
<dbReference type="CDD" id="cd02440">
    <property type="entry name" value="AdoMet_MTases"/>
    <property type="match status" value="1"/>
</dbReference>
<proteinExistence type="predicted"/>
<dbReference type="GO" id="GO:0140640">
    <property type="term" value="F:catalytic activity, acting on a nucleic acid"/>
    <property type="evidence" value="ECO:0007669"/>
    <property type="project" value="UniProtKB-ARBA"/>
</dbReference>
<dbReference type="InterPro" id="IPR026113">
    <property type="entry name" value="METTL2/6/8-like"/>
</dbReference>
<dbReference type="SUPFAM" id="SSF53335">
    <property type="entry name" value="S-adenosyl-L-methionine-dependent methyltransferases"/>
    <property type="match status" value="1"/>
</dbReference>
<dbReference type="InterPro" id="IPR029063">
    <property type="entry name" value="SAM-dependent_MTases_sf"/>
</dbReference>
<evidence type="ECO:0000259" key="3">
    <source>
        <dbReference type="Pfam" id="PF08241"/>
    </source>
</evidence>
<dbReference type="AlphaFoldDB" id="A0A0W8FLN2"/>
<dbReference type="Pfam" id="PF08241">
    <property type="entry name" value="Methyltransf_11"/>
    <property type="match status" value="1"/>
</dbReference>
<dbReference type="InterPro" id="IPR013216">
    <property type="entry name" value="Methyltransf_11"/>
</dbReference>
<organism evidence="4">
    <name type="scientific">hydrocarbon metagenome</name>
    <dbReference type="NCBI Taxonomy" id="938273"/>
    <lineage>
        <taxon>unclassified sequences</taxon>
        <taxon>metagenomes</taxon>
        <taxon>ecological metagenomes</taxon>
    </lineage>
</organism>
<sequence>MTEREFGRSQAAAARAWDEEYSSRGCLWGRHTRDLPCLFRNAAVLELGCGNGSTVSAMMGQRWMITALDFSGNAVARSCRIPGAASRIHFLVADACSLPFLDCSFDAIFASHVIGHMLRPGRSRIALESARTLRKGGRLFFCGFGVDDMRFGRGKEVEEHTFLRRGSVLNHYFTGDEVRQLFGMLTPVSVRTHRWCMMIRGTEMQRSVIEATFMKEPA</sequence>
<reference evidence="4" key="1">
    <citation type="journal article" date="2015" name="Proc. Natl. Acad. Sci. U.S.A.">
        <title>Networks of energetic and metabolic interactions define dynamics in microbial communities.</title>
        <authorList>
            <person name="Embree M."/>
            <person name="Liu J.K."/>
            <person name="Al-Bassam M.M."/>
            <person name="Zengler K."/>
        </authorList>
    </citation>
    <scope>NUCLEOTIDE SEQUENCE</scope>
</reference>
<dbReference type="PANTHER" id="PTHR22809:SF5">
    <property type="entry name" value="TRNA N(3)-METHYLCYTIDINE METHYLTRANSFERASE METTL6"/>
    <property type="match status" value="1"/>
</dbReference>
<dbReference type="EMBL" id="LNQE01001088">
    <property type="protein sequence ID" value="KUG21219.1"/>
    <property type="molecule type" value="Genomic_DNA"/>
</dbReference>
<protein>
    <submittedName>
        <fullName evidence="4">Lysm protein</fullName>
    </submittedName>
</protein>
<feature type="domain" description="Methyltransferase type 11" evidence="3">
    <location>
        <begin position="45"/>
        <end position="141"/>
    </location>
</feature>
<name>A0A0W8FLN2_9ZZZZ</name>
<evidence type="ECO:0000256" key="2">
    <source>
        <dbReference type="ARBA" id="ARBA00022679"/>
    </source>
</evidence>